<keyword evidence="4" id="KW-1185">Reference proteome</keyword>
<evidence type="ECO:0000256" key="1">
    <source>
        <dbReference type="SAM" id="MobiDB-lite"/>
    </source>
</evidence>
<feature type="compositionally biased region" description="Low complexity" evidence="1">
    <location>
        <begin position="189"/>
        <end position="204"/>
    </location>
</feature>
<gene>
    <name evidence="3" type="primary">cei</name>
    <name evidence="3" type="ORF">GCM10009559_07240</name>
</gene>
<dbReference type="RefSeq" id="WP_343938830.1">
    <property type="nucleotide sequence ID" value="NZ_BAAAHP010000016.1"/>
</dbReference>
<evidence type="ECO:0000259" key="2">
    <source>
        <dbReference type="Pfam" id="PF13399"/>
    </source>
</evidence>
<dbReference type="Pfam" id="PF13399">
    <property type="entry name" value="LytR_C"/>
    <property type="match status" value="1"/>
</dbReference>
<comment type="caution">
    <text evidence="3">The sequence shown here is derived from an EMBL/GenBank/DDBJ whole genome shotgun (WGS) entry which is preliminary data.</text>
</comment>
<organism evidence="3 4">
    <name type="scientific">Pseudonocardia zijingensis</name>
    <dbReference type="NCBI Taxonomy" id="153376"/>
    <lineage>
        <taxon>Bacteria</taxon>
        <taxon>Bacillati</taxon>
        <taxon>Actinomycetota</taxon>
        <taxon>Actinomycetes</taxon>
        <taxon>Pseudonocardiales</taxon>
        <taxon>Pseudonocardiaceae</taxon>
        <taxon>Pseudonocardia</taxon>
    </lineage>
</organism>
<evidence type="ECO:0000313" key="3">
    <source>
        <dbReference type="EMBL" id="GAA0923201.1"/>
    </source>
</evidence>
<dbReference type="Proteomes" id="UP001499967">
    <property type="component" value="Unassembled WGS sequence"/>
</dbReference>
<reference evidence="4" key="1">
    <citation type="journal article" date="2019" name="Int. J. Syst. Evol. Microbiol.">
        <title>The Global Catalogue of Microorganisms (GCM) 10K type strain sequencing project: providing services to taxonomists for standard genome sequencing and annotation.</title>
        <authorList>
            <consortium name="The Broad Institute Genomics Platform"/>
            <consortium name="The Broad Institute Genome Sequencing Center for Infectious Disease"/>
            <person name="Wu L."/>
            <person name="Ma J."/>
        </authorList>
    </citation>
    <scope>NUCLEOTIDE SEQUENCE [LARGE SCALE GENOMIC DNA]</scope>
    <source>
        <strain evidence="4">JCM 11117</strain>
    </source>
</reference>
<dbReference type="EMBL" id="BAAAHP010000016">
    <property type="protein sequence ID" value="GAA0923201.1"/>
    <property type="molecule type" value="Genomic_DNA"/>
</dbReference>
<evidence type="ECO:0000313" key="4">
    <source>
        <dbReference type="Proteomes" id="UP001499967"/>
    </source>
</evidence>
<protein>
    <submittedName>
        <fullName evidence="3">Envelope integrity protein Cei</fullName>
    </submittedName>
</protein>
<feature type="domain" description="LytR/CpsA/Psr regulator C-terminal" evidence="2">
    <location>
        <begin position="76"/>
        <end position="164"/>
    </location>
</feature>
<name>A0ABP3ZJQ0_9PSEU</name>
<feature type="region of interest" description="Disordered" evidence="1">
    <location>
        <begin position="177"/>
        <end position="220"/>
    </location>
</feature>
<proteinExistence type="predicted"/>
<dbReference type="Gene3D" id="3.30.70.2390">
    <property type="match status" value="1"/>
</dbReference>
<sequence>MTAARTRPYQRRRRGPVIVVVSVLAVLAIATWSVVFVNAGGAASATSCPTPAAQPAGEVLSTGALDAVPPVPPATTQVRVLNAGGQRGQASLVAAQLGDLGFSVTGTDNDPLFPDEDMECYGQLRFGAAGEATASTLLLVMPCAELVRDGRPDAGVDVSVGTGFGDFNPGRAARDALDQLSEPGGGTDGAANADPNAAAAAPAPMTVDPELVEEARDASC</sequence>
<dbReference type="NCBIfam" id="NF035953">
    <property type="entry name" value="integrity_Cei"/>
    <property type="match status" value="1"/>
</dbReference>
<accession>A0ABP3ZJQ0</accession>
<dbReference type="InterPro" id="IPR027381">
    <property type="entry name" value="LytR/CpsA/Psr_C"/>
</dbReference>